<organism evidence="9 10">
    <name type="scientific">Pseudomonas kermanshahensis</name>
    <dbReference type="NCBI Taxonomy" id="2745482"/>
    <lineage>
        <taxon>Bacteria</taxon>
        <taxon>Pseudomonadati</taxon>
        <taxon>Pseudomonadota</taxon>
        <taxon>Gammaproteobacteria</taxon>
        <taxon>Pseudomonadales</taxon>
        <taxon>Pseudomonadaceae</taxon>
        <taxon>Pseudomonas</taxon>
    </lineage>
</organism>
<protein>
    <submittedName>
        <fullName evidence="9">Wzz/FepE/Etk N-terminal domain-containing protein</fullName>
    </submittedName>
</protein>
<keyword evidence="5 7" id="KW-0472">Membrane</keyword>
<dbReference type="RefSeq" id="WP_186682301.1">
    <property type="nucleotide sequence ID" value="NZ_JABWRY020000001.1"/>
</dbReference>
<dbReference type="EMBL" id="JBBHLD010000016">
    <property type="protein sequence ID" value="MEJ5906511.1"/>
    <property type="molecule type" value="Genomic_DNA"/>
</dbReference>
<accession>A0ABU8R9H4</accession>
<evidence type="ECO:0000256" key="6">
    <source>
        <dbReference type="SAM" id="Coils"/>
    </source>
</evidence>
<name>A0ABU8R9H4_9PSED</name>
<feature type="transmembrane region" description="Helical" evidence="7">
    <location>
        <begin position="317"/>
        <end position="337"/>
    </location>
</feature>
<dbReference type="SUPFAM" id="SSF160355">
    <property type="entry name" value="Bacterial polysaccharide co-polymerase-like"/>
    <property type="match status" value="1"/>
</dbReference>
<evidence type="ECO:0000313" key="10">
    <source>
        <dbReference type="Proteomes" id="UP001377692"/>
    </source>
</evidence>
<dbReference type="PANTHER" id="PTHR32309:SF13">
    <property type="entry name" value="FERRIC ENTEROBACTIN TRANSPORT PROTEIN FEPE"/>
    <property type="match status" value="1"/>
</dbReference>
<evidence type="ECO:0000313" key="9">
    <source>
        <dbReference type="EMBL" id="MEJ5906511.1"/>
    </source>
</evidence>
<reference evidence="9 10" key="1">
    <citation type="submission" date="2024-02" db="EMBL/GenBank/DDBJ databases">
        <title>Identification of pathogenicity and growth-promoting functions of Pseudomonas putida variants.</title>
        <authorList>
            <person name="Sun J."/>
        </authorList>
    </citation>
    <scope>NUCLEOTIDE SEQUENCE [LARGE SCALE GENOMIC DNA]</scope>
    <source>
        <strain evidence="9 10">A04</strain>
    </source>
</reference>
<keyword evidence="3 7" id="KW-0812">Transmembrane</keyword>
<gene>
    <name evidence="9" type="ORF">V7V80_17650</name>
</gene>
<feature type="coiled-coil region" evidence="6">
    <location>
        <begin position="181"/>
        <end position="208"/>
    </location>
</feature>
<keyword evidence="4 7" id="KW-1133">Transmembrane helix</keyword>
<dbReference type="PANTHER" id="PTHR32309">
    <property type="entry name" value="TYROSINE-PROTEIN KINASE"/>
    <property type="match status" value="1"/>
</dbReference>
<evidence type="ECO:0000256" key="4">
    <source>
        <dbReference type="ARBA" id="ARBA00022989"/>
    </source>
</evidence>
<dbReference type="Pfam" id="PF02706">
    <property type="entry name" value="Wzz"/>
    <property type="match status" value="1"/>
</dbReference>
<comment type="subcellular location">
    <subcellularLocation>
        <location evidence="1">Cell membrane</location>
        <topology evidence="1">Multi-pass membrane protein</topology>
    </subcellularLocation>
</comment>
<keyword evidence="10" id="KW-1185">Reference proteome</keyword>
<proteinExistence type="predicted"/>
<evidence type="ECO:0000259" key="8">
    <source>
        <dbReference type="Pfam" id="PF02706"/>
    </source>
</evidence>
<evidence type="ECO:0000256" key="5">
    <source>
        <dbReference type="ARBA" id="ARBA00023136"/>
    </source>
</evidence>
<comment type="caution">
    <text evidence="9">The sequence shown here is derived from an EMBL/GenBank/DDBJ whole genome shotgun (WGS) entry which is preliminary data.</text>
</comment>
<evidence type="ECO:0000256" key="3">
    <source>
        <dbReference type="ARBA" id="ARBA00022692"/>
    </source>
</evidence>
<dbReference type="Gene3D" id="3.30.1890.10">
    <property type="entry name" value="FepE-like"/>
    <property type="match status" value="1"/>
</dbReference>
<dbReference type="InterPro" id="IPR003856">
    <property type="entry name" value="LPS_length_determ_N"/>
</dbReference>
<sequence length="349" mass="38951">MRNDRERLGEAREYDIFDLTEGLWRQRLLVLVVTVLVAALAVVYAMLATPVYEAKVLLQPPLSSDISQLNVGRVGGDDLLAPIREREVGQIYRRNLQSDSLRQAFFEQVYLPSLGEGLGAGSAGLYAKFYGQLQVLNANEEEGRSSVSARAEDPHQAADWVVKYAEMAAERTKSELIKKVTAEFKVEADNLQRAIDAARANASREREDRIIQLTEALHTARSIGLEKPPIITTGLSAEVSSGMNGSLMYMRGSKALESEIKNLQARVSDDPFVSNLREREQKVSFYRSVTLTPDQFEVYRQDGVVEPPEAPIKPRKALIVGIGVLVGLFIGTFIALIREAWRFRQARQD</sequence>
<evidence type="ECO:0000256" key="7">
    <source>
        <dbReference type="SAM" id="Phobius"/>
    </source>
</evidence>
<feature type="transmembrane region" description="Helical" evidence="7">
    <location>
        <begin position="28"/>
        <end position="47"/>
    </location>
</feature>
<evidence type="ECO:0000256" key="2">
    <source>
        <dbReference type="ARBA" id="ARBA00022475"/>
    </source>
</evidence>
<dbReference type="InterPro" id="IPR050445">
    <property type="entry name" value="Bact_polysacc_biosynth/exp"/>
</dbReference>
<keyword evidence="6" id="KW-0175">Coiled coil</keyword>
<evidence type="ECO:0000256" key="1">
    <source>
        <dbReference type="ARBA" id="ARBA00004651"/>
    </source>
</evidence>
<dbReference type="Proteomes" id="UP001377692">
    <property type="component" value="Unassembled WGS sequence"/>
</dbReference>
<keyword evidence="2" id="KW-1003">Cell membrane</keyword>
<feature type="domain" description="Polysaccharide chain length determinant N-terminal" evidence="8">
    <location>
        <begin position="13"/>
        <end position="108"/>
    </location>
</feature>